<keyword evidence="9" id="KW-0472">Membrane</keyword>
<comment type="caution">
    <text evidence="11">The sequence shown here is derived from an EMBL/GenBank/DDBJ whole genome shotgun (WGS) entry which is preliminary data.</text>
</comment>
<feature type="transmembrane region" description="Helical" evidence="9">
    <location>
        <begin position="77"/>
        <end position="96"/>
    </location>
</feature>
<reference evidence="11" key="1">
    <citation type="submission" date="2022-12" db="EMBL/GenBank/DDBJ databases">
        <authorList>
            <person name="Krivoruchko A.V."/>
            <person name="Elkin A."/>
        </authorList>
    </citation>
    <scope>NUCLEOTIDE SEQUENCE</scope>
    <source>
        <strain evidence="11">IEGM 1388</strain>
    </source>
</reference>
<dbReference type="EMBL" id="JAPWIE010000004">
    <property type="protein sequence ID" value="MCZ4551507.1"/>
    <property type="molecule type" value="Genomic_DNA"/>
</dbReference>
<dbReference type="CDD" id="cd16917">
    <property type="entry name" value="HATPase_UhpB-NarQ-NarX-like"/>
    <property type="match status" value="1"/>
</dbReference>
<dbReference type="Gene3D" id="1.20.5.1930">
    <property type="match status" value="1"/>
</dbReference>
<feature type="transmembrane region" description="Helical" evidence="9">
    <location>
        <begin position="102"/>
        <end position="120"/>
    </location>
</feature>
<dbReference type="InterPro" id="IPR011712">
    <property type="entry name" value="Sig_transdc_His_kin_sub3_dim/P"/>
</dbReference>
<comment type="catalytic activity">
    <reaction evidence="1">
        <text>ATP + protein L-histidine = ADP + protein N-phospho-L-histidine.</text>
        <dbReference type="EC" id="2.7.13.3"/>
    </reaction>
</comment>
<keyword evidence="3" id="KW-0597">Phosphoprotein</keyword>
<dbReference type="EC" id="2.7.13.3" evidence="2"/>
<keyword evidence="12" id="KW-1185">Reference proteome</keyword>
<evidence type="ECO:0000256" key="2">
    <source>
        <dbReference type="ARBA" id="ARBA00012438"/>
    </source>
</evidence>
<evidence type="ECO:0000256" key="4">
    <source>
        <dbReference type="ARBA" id="ARBA00022679"/>
    </source>
</evidence>
<evidence type="ECO:0000256" key="3">
    <source>
        <dbReference type="ARBA" id="ARBA00022553"/>
    </source>
</evidence>
<protein>
    <recommendedName>
        <fullName evidence="2">histidine kinase</fullName>
        <ecNumber evidence="2">2.7.13.3</ecNumber>
    </recommendedName>
</protein>
<gene>
    <name evidence="11" type="ORF">O4213_16060</name>
</gene>
<dbReference type="InterPro" id="IPR050482">
    <property type="entry name" value="Sensor_HK_TwoCompSys"/>
</dbReference>
<keyword evidence="9" id="KW-0812">Transmembrane</keyword>
<evidence type="ECO:0000313" key="12">
    <source>
        <dbReference type="Proteomes" id="UP001067235"/>
    </source>
</evidence>
<evidence type="ECO:0000256" key="6">
    <source>
        <dbReference type="ARBA" id="ARBA00022777"/>
    </source>
</evidence>
<feature type="transmembrane region" description="Helical" evidence="9">
    <location>
        <begin position="52"/>
        <end position="72"/>
    </location>
</feature>
<dbReference type="GO" id="GO:0016301">
    <property type="term" value="F:kinase activity"/>
    <property type="evidence" value="ECO:0007669"/>
    <property type="project" value="UniProtKB-KW"/>
</dbReference>
<keyword evidence="5" id="KW-0547">Nucleotide-binding</keyword>
<dbReference type="Pfam" id="PF07730">
    <property type="entry name" value="HisKA_3"/>
    <property type="match status" value="1"/>
</dbReference>
<keyword evidence="9" id="KW-1133">Transmembrane helix</keyword>
<evidence type="ECO:0000259" key="10">
    <source>
        <dbReference type="Pfam" id="PF07730"/>
    </source>
</evidence>
<feature type="transmembrane region" description="Helical" evidence="9">
    <location>
        <begin position="21"/>
        <end position="40"/>
    </location>
</feature>
<dbReference type="Gene3D" id="3.30.565.10">
    <property type="entry name" value="Histidine kinase-like ATPase, C-terminal domain"/>
    <property type="match status" value="1"/>
</dbReference>
<evidence type="ECO:0000256" key="7">
    <source>
        <dbReference type="ARBA" id="ARBA00022840"/>
    </source>
</evidence>
<dbReference type="PANTHER" id="PTHR24421">
    <property type="entry name" value="NITRATE/NITRITE SENSOR PROTEIN NARX-RELATED"/>
    <property type="match status" value="1"/>
</dbReference>
<evidence type="ECO:0000256" key="1">
    <source>
        <dbReference type="ARBA" id="ARBA00000085"/>
    </source>
</evidence>
<keyword evidence="6 11" id="KW-0418">Kinase</keyword>
<keyword evidence="8" id="KW-0902">Two-component regulatory system</keyword>
<evidence type="ECO:0000256" key="8">
    <source>
        <dbReference type="ARBA" id="ARBA00023012"/>
    </source>
</evidence>
<sequence length="400" mass="42844">MRWLTARYARAFALLGYQYPWYYMAIADVAIVATVLVATTQRILGGLHGVQWLYLTLAVVVAIAPHPACLFLKKRIVLTPLLVVATVISVAFFWLIPIDTDSATLLLVLAVTTGAAISTWKQTVFNMTLSYGTLLVGGATGVVQQGWMIAAMLCFGAALGHLLQAQLALLLRERQARAARLRLDRAAIASEVHDVVAHSLSIVLLNVTGARRALEEDGDIDDAVEALRDAETQGRAAMADIRQTIELLRTDAEPTGPPPGLDDLDDLVSSFRRAGQIIHHRNSTAGVPRTSATDLAAFRIVQESLTNASKHAPGAPVDLTVRADADGTLHIHVRNEIDPEAQLRSGGSGIDGMHSRAALLGGSFRSEPVADAWEVTAILPTSSENRLPAELTVTVVPDVG</sequence>
<keyword evidence="7" id="KW-0067">ATP-binding</keyword>
<feature type="transmembrane region" description="Helical" evidence="9">
    <location>
        <begin position="127"/>
        <end position="143"/>
    </location>
</feature>
<dbReference type="InterPro" id="IPR036890">
    <property type="entry name" value="HATPase_C_sf"/>
</dbReference>
<keyword evidence="4" id="KW-0808">Transferase</keyword>
<evidence type="ECO:0000313" key="11">
    <source>
        <dbReference type="EMBL" id="MCZ4551507.1"/>
    </source>
</evidence>
<evidence type="ECO:0000256" key="9">
    <source>
        <dbReference type="SAM" id="Phobius"/>
    </source>
</evidence>
<proteinExistence type="predicted"/>
<dbReference type="RefSeq" id="WP_301572346.1">
    <property type="nucleotide sequence ID" value="NZ_JAPWIE010000004.1"/>
</dbReference>
<organism evidence="11 12">
    <name type="scientific">Gordonia rubripertincta</name>
    <name type="common">Rhodococcus corallinus</name>
    <dbReference type="NCBI Taxonomy" id="36822"/>
    <lineage>
        <taxon>Bacteria</taxon>
        <taxon>Bacillati</taxon>
        <taxon>Actinomycetota</taxon>
        <taxon>Actinomycetes</taxon>
        <taxon>Mycobacteriales</taxon>
        <taxon>Gordoniaceae</taxon>
        <taxon>Gordonia</taxon>
    </lineage>
</organism>
<dbReference type="SUPFAM" id="SSF55874">
    <property type="entry name" value="ATPase domain of HSP90 chaperone/DNA topoisomerase II/histidine kinase"/>
    <property type="match status" value="1"/>
</dbReference>
<name>A0ABT4MX00_GORRU</name>
<feature type="domain" description="Signal transduction histidine kinase subgroup 3 dimerisation and phosphoacceptor" evidence="10">
    <location>
        <begin position="185"/>
        <end position="252"/>
    </location>
</feature>
<dbReference type="PANTHER" id="PTHR24421:SF10">
    <property type="entry name" value="NITRATE_NITRITE SENSOR PROTEIN NARQ"/>
    <property type="match status" value="1"/>
</dbReference>
<accession>A0ABT4MX00</accession>
<evidence type="ECO:0000256" key="5">
    <source>
        <dbReference type="ARBA" id="ARBA00022741"/>
    </source>
</evidence>
<dbReference type="Proteomes" id="UP001067235">
    <property type="component" value="Unassembled WGS sequence"/>
</dbReference>